<dbReference type="CDD" id="cd04179">
    <property type="entry name" value="DPM_DPG-synthase_like"/>
    <property type="match status" value="1"/>
</dbReference>
<feature type="domain" description="Glycosyltransferase 2-like" evidence="2">
    <location>
        <begin position="244"/>
        <end position="405"/>
    </location>
</feature>
<dbReference type="OrthoDB" id="11098at2157"/>
<dbReference type="PANTHER" id="PTHR48090:SF7">
    <property type="entry name" value="RFBJ PROTEIN"/>
    <property type="match status" value="1"/>
</dbReference>
<dbReference type="InterPro" id="IPR050256">
    <property type="entry name" value="Glycosyltransferase_2"/>
</dbReference>
<dbReference type="Pfam" id="PF00535">
    <property type="entry name" value="Glycos_transf_2"/>
    <property type="match status" value="1"/>
</dbReference>
<feature type="transmembrane region" description="Helical" evidence="1">
    <location>
        <begin position="517"/>
        <end position="538"/>
    </location>
</feature>
<keyword evidence="3" id="KW-0808">Transferase</keyword>
<dbReference type="AlphaFoldDB" id="A0A062VA55"/>
<dbReference type="SUPFAM" id="SSF53448">
    <property type="entry name" value="Nucleotide-diphospho-sugar transferases"/>
    <property type="match status" value="2"/>
</dbReference>
<reference evidence="3 4" key="1">
    <citation type="journal article" date="2013" name="Nature">
        <title>Anaerobic oxidation of methane coupled to nitrate reduction in a novel archaeal lineage.</title>
        <authorList>
            <person name="Haroon M.F."/>
            <person name="Hu S."/>
            <person name="Shi Y."/>
            <person name="Imelfort M."/>
            <person name="Keller J."/>
            <person name="Hugenholtz P."/>
            <person name="Yuan Z."/>
            <person name="Tyson G.W."/>
        </authorList>
    </citation>
    <scope>NUCLEOTIDE SEQUENCE [LARGE SCALE GENOMIC DNA]</scope>
    <source>
        <strain evidence="3 4">ANME-2d</strain>
    </source>
</reference>
<dbReference type="EMBL" id="JMIY01000003">
    <property type="protein sequence ID" value="KCZ72225.1"/>
    <property type="molecule type" value="Genomic_DNA"/>
</dbReference>
<name>A0A062VA55_9EURY</name>
<dbReference type="InterPro" id="IPR029044">
    <property type="entry name" value="Nucleotide-diphossugar_trans"/>
</dbReference>
<dbReference type="Proteomes" id="UP000027153">
    <property type="component" value="Unassembled WGS sequence"/>
</dbReference>
<evidence type="ECO:0000256" key="1">
    <source>
        <dbReference type="SAM" id="Phobius"/>
    </source>
</evidence>
<dbReference type="RefSeq" id="WP_198527372.1">
    <property type="nucleotide sequence ID" value="NZ_JMIY01000003.1"/>
</dbReference>
<gene>
    <name evidence="3" type="ORF">ANME2D_01629</name>
</gene>
<dbReference type="InterPro" id="IPR001173">
    <property type="entry name" value="Glyco_trans_2-like"/>
</dbReference>
<dbReference type="GO" id="GO:0016740">
    <property type="term" value="F:transferase activity"/>
    <property type="evidence" value="ECO:0007669"/>
    <property type="project" value="UniProtKB-KW"/>
</dbReference>
<sequence length="550" mass="62401">MKKKVPLQFQEEDDLPEQRIYRRIRPAGMHALKHSLPGISENEINGKKISIGIINHRLNYLTLGSTIAITKKYVDRVYVILDHKDESISELATSIGAEVIDLSDNGHIPILDNILRTEKDARMLITLHGDGTHDPNNIPQLIGPITRGEFDAVVCHSPTENNSHNNNILFLTKGELSTRKSNSNYPGFAAYSVKCLDTLKPSNNVGDITKQILTYAKNTNLRIKNLHFSKDQDLRLLDLYRTGVVVPAYNEELLIEETIKGIPEYVKRIYLIDDCSTDRTPDIIKHMTDPRVVSVRHEKNLGVGGAIITGYKLALEEDMDIVAVMAGDNQMDPEQLPRLLMPIIKGRADYTKGNRLISRNFRSGMSKWRFLGNAMLTMITKIGSGYWHITDPQNGYTAISRQALEVLNLDSIYTYYGYCNDILVKLNTFGMRVEDVVMPARYGREKSKIKYGRYIMKVAPMIFRGFLWRLKTKYMVLDFHPLVFFYLASMALVPAGVLFSMWILSQKLYQIPVSPNFPLLAVFITLMGAQLLLFAMLFDMQADKSRSGTV</sequence>
<evidence type="ECO:0000313" key="4">
    <source>
        <dbReference type="Proteomes" id="UP000027153"/>
    </source>
</evidence>
<keyword evidence="1" id="KW-0812">Transmembrane</keyword>
<evidence type="ECO:0000313" key="3">
    <source>
        <dbReference type="EMBL" id="KCZ72225.1"/>
    </source>
</evidence>
<dbReference type="Gene3D" id="3.90.550.10">
    <property type="entry name" value="Spore Coat Polysaccharide Biosynthesis Protein SpsA, Chain A"/>
    <property type="match status" value="1"/>
</dbReference>
<feature type="transmembrane region" description="Helical" evidence="1">
    <location>
        <begin position="482"/>
        <end position="505"/>
    </location>
</feature>
<keyword evidence="1" id="KW-0472">Membrane</keyword>
<proteinExistence type="predicted"/>
<protein>
    <submittedName>
        <fullName evidence="3">Glycosyl transferase</fullName>
    </submittedName>
</protein>
<dbReference type="FunFam" id="3.90.550.10:FF:000123">
    <property type="entry name" value="Cell wall biosynthesis glycosyltransferase"/>
    <property type="match status" value="1"/>
</dbReference>
<keyword evidence="4" id="KW-1185">Reference proteome</keyword>
<organism evidence="3 4">
    <name type="scientific">Candidatus Methanoperedens nitratireducens</name>
    <dbReference type="NCBI Taxonomy" id="1392998"/>
    <lineage>
        <taxon>Archaea</taxon>
        <taxon>Methanobacteriati</taxon>
        <taxon>Methanobacteriota</taxon>
        <taxon>Stenosarchaea group</taxon>
        <taxon>Methanomicrobia</taxon>
        <taxon>Methanosarcinales</taxon>
        <taxon>ANME-2 cluster</taxon>
        <taxon>Candidatus Methanoperedentaceae</taxon>
        <taxon>Candidatus Methanoperedens</taxon>
    </lineage>
</organism>
<evidence type="ECO:0000259" key="2">
    <source>
        <dbReference type="Pfam" id="PF00535"/>
    </source>
</evidence>
<dbReference type="PATRIC" id="fig|1392998.3.peg.1632"/>
<accession>A0A062VA55</accession>
<dbReference type="PANTHER" id="PTHR48090">
    <property type="entry name" value="UNDECAPRENYL-PHOSPHATE 4-DEOXY-4-FORMAMIDO-L-ARABINOSE TRANSFERASE-RELATED"/>
    <property type="match status" value="1"/>
</dbReference>
<keyword evidence="1" id="KW-1133">Transmembrane helix</keyword>
<comment type="caution">
    <text evidence="3">The sequence shown here is derived from an EMBL/GenBank/DDBJ whole genome shotgun (WGS) entry which is preliminary data.</text>
</comment>